<dbReference type="EMBL" id="CAJRST010005557">
    <property type="protein sequence ID" value="CAG5891799.1"/>
    <property type="molecule type" value="Genomic_DNA"/>
</dbReference>
<accession>A0A8S4AUJ4</accession>
<sequence length="70" mass="7537">MPCDVAPGNRKCCLCFGSKGEVARRKEGGDVTGLLKLFSWLPCHLILVSPVGFVNSRKVSTSAGSQQRSR</sequence>
<evidence type="ECO:0000313" key="1">
    <source>
        <dbReference type="EMBL" id="CAG5891799.1"/>
    </source>
</evidence>
<protein>
    <submittedName>
        <fullName evidence="1">(Atlantic silverside) hypothetical protein</fullName>
    </submittedName>
</protein>
<gene>
    <name evidence="1" type="ORF">MMEN_LOCUS6402</name>
</gene>
<reference evidence="1" key="1">
    <citation type="submission" date="2021-05" db="EMBL/GenBank/DDBJ databases">
        <authorList>
            <person name="Tigano A."/>
        </authorList>
    </citation>
    <scope>NUCLEOTIDE SEQUENCE</scope>
</reference>
<name>A0A8S4AUJ4_9TELE</name>
<keyword evidence="2" id="KW-1185">Reference proteome</keyword>
<dbReference type="Proteomes" id="UP000677803">
    <property type="component" value="Unassembled WGS sequence"/>
</dbReference>
<proteinExistence type="predicted"/>
<organism evidence="1 2">
    <name type="scientific">Menidia menidia</name>
    <name type="common">Atlantic silverside</name>
    <dbReference type="NCBI Taxonomy" id="238744"/>
    <lineage>
        <taxon>Eukaryota</taxon>
        <taxon>Metazoa</taxon>
        <taxon>Chordata</taxon>
        <taxon>Craniata</taxon>
        <taxon>Vertebrata</taxon>
        <taxon>Euteleostomi</taxon>
        <taxon>Actinopterygii</taxon>
        <taxon>Neopterygii</taxon>
        <taxon>Teleostei</taxon>
        <taxon>Neoteleostei</taxon>
        <taxon>Acanthomorphata</taxon>
        <taxon>Ovalentaria</taxon>
        <taxon>Atherinomorphae</taxon>
        <taxon>Atheriniformes</taxon>
        <taxon>Atherinopsidae</taxon>
        <taxon>Menidiinae</taxon>
        <taxon>Menidia</taxon>
    </lineage>
</organism>
<dbReference type="AlphaFoldDB" id="A0A8S4AUJ4"/>
<evidence type="ECO:0000313" key="2">
    <source>
        <dbReference type="Proteomes" id="UP000677803"/>
    </source>
</evidence>
<comment type="caution">
    <text evidence="1">The sequence shown here is derived from an EMBL/GenBank/DDBJ whole genome shotgun (WGS) entry which is preliminary data.</text>
</comment>